<sequence length="128" mass="15144">MTITEVSKQYDIPADTLRYYERIGLIPSVPRSKSGFRDYDEESCRWVQFAKCMRNAGIQVEALIEYVDLVQQGDVTRDARKQILLEQRDLLQAKIAEMQETLRFLDTKIDRYEQWNSEFEKNILKSSQ</sequence>
<dbReference type="RefSeq" id="WP_249282834.1">
    <property type="nucleotide sequence ID" value="NZ_JACRST010000009.1"/>
</dbReference>
<dbReference type="InterPro" id="IPR000551">
    <property type="entry name" value="MerR-type_HTH_dom"/>
</dbReference>
<accession>A0A926I500</accession>
<dbReference type="Pfam" id="PF09278">
    <property type="entry name" value="MerR-DNA-bind"/>
    <property type="match status" value="1"/>
</dbReference>
<dbReference type="GO" id="GO:0003677">
    <property type="term" value="F:DNA binding"/>
    <property type="evidence" value="ECO:0007669"/>
    <property type="project" value="UniProtKB-KW"/>
</dbReference>
<gene>
    <name evidence="6" type="ORF">H8711_07385</name>
</gene>
<dbReference type="PANTHER" id="PTHR30204:SF98">
    <property type="entry name" value="HTH-TYPE TRANSCRIPTIONAL REGULATOR ADHR"/>
    <property type="match status" value="1"/>
</dbReference>
<keyword evidence="2" id="KW-0238">DNA-binding</keyword>
<dbReference type="GO" id="GO:0003700">
    <property type="term" value="F:DNA-binding transcription factor activity"/>
    <property type="evidence" value="ECO:0007669"/>
    <property type="project" value="InterPro"/>
</dbReference>
<keyword evidence="1" id="KW-0805">Transcription regulation</keyword>
<keyword evidence="7" id="KW-1185">Reference proteome</keyword>
<dbReference type="Gene3D" id="1.10.1660.10">
    <property type="match status" value="1"/>
</dbReference>
<dbReference type="SUPFAM" id="SSF46955">
    <property type="entry name" value="Putative DNA-binding domain"/>
    <property type="match status" value="1"/>
</dbReference>
<dbReference type="SMART" id="SM00422">
    <property type="entry name" value="HTH_MERR"/>
    <property type="match status" value="1"/>
</dbReference>
<keyword evidence="3" id="KW-0804">Transcription</keyword>
<evidence type="ECO:0000313" key="6">
    <source>
        <dbReference type="EMBL" id="MBC8546756.1"/>
    </source>
</evidence>
<dbReference type="InterPro" id="IPR015358">
    <property type="entry name" value="Tscrpt_reg_MerR_DNA-bd"/>
</dbReference>
<evidence type="ECO:0000313" key="7">
    <source>
        <dbReference type="Proteomes" id="UP000653127"/>
    </source>
</evidence>
<dbReference type="InterPro" id="IPR047057">
    <property type="entry name" value="MerR_fam"/>
</dbReference>
<dbReference type="Proteomes" id="UP000653127">
    <property type="component" value="Unassembled WGS sequence"/>
</dbReference>
<dbReference type="CDD" id="cd01109">
    <property type="entry name" value="HTH_YyaN"/>
    <property type="match status" value="1"/>
</dbReference>
<dbReference type="EMBL" id="JACRST010000009">
    <property type="protein sequence ID" value="MBC8546756.1"/>
    <property type="molecule type" value="Genomic_DNA"/>
</dbReference>
<evidence type="ECO:0000256" key="2">
    <source>
        <dbReference type="ARBA" id="ARBA00023125"/>
    </source>
</evidence>
<dbReference type="AlphaFoldDB" id="A0A926I500"/>
<feature type="coiled-coil region" evidence="4">
    <location>
        <begin position="81"/>
        <end position="108"/>
    </location>
</feature>
<keyword evidence="4" id="KW-0175">Coiled coil</keyword>
<dbReference type="PROSITE" id="PS50937">
    <property type="entry name" value="HTH_MERR_2"/>
    <property type="match status" value="1"/>
</dbReference>
<evidence type="ECO:0000256" key="4">
    <source>
        <dbReference type="SAM" id="Coils"/>
    </source>
</evidence>
<reference evidence="6" key="1">
    <citation type="submission" date="2020-08" db="EMBL/GenBank/DDBJ databases">
        <title>Genome public.</title>
        <authorList>
            <person name="Liu C."/>
            <person name="Sun Q."/>
        </authorList>
    </citation>
    <scope>NUCLEOTIDE SEQUENCE</scope>
    <source>
        <strain evidence="6">NSJ-31</strain>
    </source>
</reference>
<feature type="domain" description="HTH merR-type" evidence="5">
    <location>
        <begin position="1"/>
        <end position="69"/>
    </location>
</feature>
<evidence type="ECO:0000256" key="3">
    <source>
        <dbReference type="ARBA" id="ARBA00023163"/>
    </source>
</evidence>
<proteinExistence type="predicted"/>
<dbReference type="Pfam" id="PF00376">
    <property type="entry name" value="MerR"/>
    <property type="match status" value="1"/>
</dbReference>
<dbReference type="InterPro" id="IPR009061">
    <property type="entry name" value="DNA-bd_dom_put_sf"/>
</dbReference>
<name>A0A926I500_9FIRM</name>
<evidence type="ECO:0000259" key="5">
    <source>
        <dbReference type="PROSITE" id="PS50937"/>
    </source>
</evidence>
<evidence type="ECO:0000256" key="1">
    <source>
        <dbReference type="ARBA" id="ARBA00023015"/>
    </source>
</evidence>
<dbReference type="PANTHER" id="PTHR30204">
    <property type="entry name" value="REDOX-CYCLING DRUG-SENSING TRANSCRIPTIONAL ACTIVATOR SOXR"/>
    <property type="match status" value="1"/>
</dbReference>
<organism evidence="6 7">
    <name type="scientific">Ligaoa zhengdingensis</name>
    <dbReference type="NCBI Taxonomy" id="2763658"/>
    <lineage>
        <taxon>Bacteria</taxon>
        <taxon>Bacillati</taxon>
        <taxon>Bacillota</taxon>
        <taxon>Clostridia</taxon>
        <taxon>Eubacteriales</taxon>
        <taxon>Oscillospiraceae</taxon>
        <taxon>Ligaoa</taxon>
    </lineage>
</organism>
<protein>
    <submittedName>
        <fullName evidence="6">MerR family transcriptional regulator</fullName>
    </submittedName>
</protein>
<comment type="caution">
    <text evidence="6">The sequence shown here is derived from an EMBL/GenBank/DDBJ whole genome shotgun (WGS) entry which is preliminary data.</text>
</comment>